<dbReference type="STRING" id="454194.PYK22_00724"/>
<accession>A0A0B6WWR5</accession>
<keyword evidence="1" id="KW-0175">Coiled coil</keyword>
<dbReference type="InterPro" id="IPR009003">
    <property type="entry name" value="Peptidase_S1_PA"/>
</dbReference>
<dbReference type="GO" id="GO:0004252">
    <property type="term" value="F:serine-type endopeptidase activity"/>
    <property type="evidence" value="ECO:0007669"/>
    <property type="project" value="InterPro"/>
</dbReference>
<evidence type="ECO:0000256" key="2">
    <source>
        <dbReference type="SAM" id="Phobius"/>
    </source>
</evidence>
<evidence type="ECO:0000313" key="4">
    <source>
        <dbReference type="Proteomes" id="UP000031518"/>
    </source>
</evidence>
<dbReference type="RefSeq" id="WP_157770647.1">
    <property type="nucleotide sequence ID" value="NZ_CBXV010000003.1"/>
</dbReference>
<dbReference type="Gene3D" id="2.60.200.20">
    <property type="match status" value="1"/>
</dbReference>
<keyword evidence="2" id="KW-0812">Transmembrane</keyword>
<proteinExistence type="predicted"/>
<evidence type="ECO:0000313" key="3">
    <source>
        <dbReference type="EMBL" id="CDM64729.1"/>
    </source>
</evidence>
<keyword evidence="2" id="KW-1133">Transmembrane helix</keyword>
<reference evidence="3 4" key="1">
    <citation type="submission" date="2013-12" db="EMBL/GenBank/DDBJ databases">
        <authorList>
            <person name="Stott M."/>
        </authorList>
    </citation>
    <scope>NUCLEOTIDE SEQUENCE [LARGE SCALE GENOMIC DNA]</scope>
    <source>
        <strain evidence="3 4">K22</strain>
    </source>
</reference>
<protein>
    <submittedName>
        <fullName evidence="3">Trypsin-like serine protease with C-terminal PDZ domain</fullName>
    </submittedName>
</protein>
<dbReference type="PANTHER" id="PTHR43019:SF23">
    <property type="entry name" value="PROTEASE DO-LIKE 5, CHLOROPLASTIC"/>
    <property type="match status" value="1"/>
</dbReference>
<dbReference type="Gene3D" id="2.40.10.10">
    <property type="entry name" value="Trypsin-like serine proteases"/>
    <property type="match status" value="2"/>
</dbReference>
<dbReference type="Proteomes" id="UP000031518">
    <property type="component" value="Unassembled WGS sequence"/>
</dbReference>
<gene>
    <name evidence="3" type="ORF">PYK22_00724</name>
</gene>
<dbReference type="PRINTS" id="PR00834">
    <property type="entry name" value="PROTEASES2C"/>
</dbReference>
<dbReference type="PANTHER" id="PTHR43019">
    <property type="entry name" value="SERINE ENDOPROTEASE DEGS"/>
    <property type="match status" value="1"/>
</dbReference>
<reference evidence="3 4" key="2">
    <citation type="submission" date="2015-01" db="EMBL/GenBank/DDBJ databases">
        <title>Complete genome sequence of Pyrinomonas methylaliphatogenes type strain K22T.</title>
        <authorList>
            <person name="Lee K.C.Y."/>
            <person name="Power J.F."/>
            <person name="Dunfield P.F."/>
            <person name="Morgan X.C."/>
            <person name="Huttenhower C."/>
            <person name="Stott M.B."/>
        </authorList>
    </citation>
    <scope>NUCLEOTIDE SEQUENCE [LARGE SCALE GENOMIC DNA]</scope>
    <source>
        <strain evidence="3 4">K22</strain>
    </source>
</reference>
<dbReference type="SUPFAM" id="SSF49879">
    <property type="entry name" value="SMAD/FHA domain"/>
    <property type="match status" value="1"/>
</dbReference>
<dbReference type="SUPFAM" id="SSF50494">
    <property type="entry name" value="Trypsin-like serine proteases"/>
    <property type="match status" value="1"/>
</dbReference>
<name>A0A0B6WWR5_9BACT</name>
<dbReference type="CDD" id="cd00060">
    <property type="entry name" value="FHA"/>
    <property type="match status" value="1"/>
</dbReference>
<dbReference type="EMBL" id="CBXV010000003">
    <property type="protein sequence ID" value="CDM64729.1"/>
    <property type="molecule type" value="Genomic_DNA"/>
</dbReference>
<keyword evidence="3" id="KW-0378">Hydrolase</keyword>
<feature type="transmembrane region" description="Helical" evidence="2">
    <location>
        <begin position="158"/>
        <end position="179"/>
    </location>
</feature>
<evidence type="ECO:0000256" key="1">
    <source>
        <dbReference type="SAM" id="Coils"/>
    </source>
</evidence>
<dbReference type="AlphaFoldDB" id="A0A0B6WWR5"/>
<feature type="coiled-coil region" evidence="1">
    <location>
        <begin position="182"/>
        <end position="216"/>
    </location>
</feature>
<dbReference type="InterPro" id="IPR043504">
    <property type="entry name" value="Peptidase_S1_PA_chymotrypsin"/>
</dbReference>
<keyword evidence="3" id="KW-0645">Protease</keyword>
<organism evidence="3 4">
    <name type="scientific">Pyrinomonas methylaliphatogenes</name>
    <dbReference type="NCBI Taxonomy" id="454194"/>
    <lineage>
        <taxon>Bacteria</taxon>
        <taxon>Pseudomonadati</taxon>
        <taxon>Acidobacteriota</taxon>
        <taxon>Blastocatellia</taxon>
        <taxon>Blastocatellales</taxon>
        <taxon>Pyrinomonadaceae</taxon>
        <taxon>Pyrinomonas</taxon>
    </lineage>
</organism>
<keyword evidence="4" id="KW-1185">Reference proteome</keyword>
<dbReference type="OrthoDB" id="265200at2"/>
<dbReference type="InterPro" id="IPR001940">
    <property type="entry name" value="Peptidase_S1C"/>
</dbReference>
<dbReference type="InterPro" id="IPR008984">
    <property type="entry name" value="SMAD_FHA_dom_sf"/>
</dbReference>
<keyword evidence="2" id="KW-0472">Membrane</keyword>
<dbReference type="GO" id="GO:0006508">
    <property type="term" value="P:proteolysis"/>
    <property type="evidence" value="ECO:0007669"/>
    <property type="project" value="UniProtKB-KW"/>
</dbReference>
<sequence>MASGLVIHVEAGGARLTEILTQDRIKIGSGEHCDLRLPPSLAPSATGTILEIARANGHYRIADYDPTLDIKHNGGPLASDSIINDGDELRIGDSALTLHFFSLRSLPPALASRDVHVAPFIEQAALEAAATERRDDAKVFLREFTRELIREISPVTKLLILALTVTFIGGLLYLGFAAYRELRNSRRLINDQQARLVELQKQLEQNNQQITQLDRTNRALLNSQSLATKVWSDYSAGVCMIYGSYVLVDPVTNRPLRSSGSTSEENGNGQDLLSPEGSGSVAEFWFTGTGFHVGGGYVLTNRHVVQPWSSDERLVSLQGTTAGRPRLIKLLAFFPRRQQPIALRVRQVAQHEDIAVCKLDEVPANLPALPLDFSADSVTVGKPVVMIGYPSGPDRLLATLPEVEARSIQMRYTSLEALLAYFASRNLITPLTTQGNITDLSVRRIAYDARTAEGGSGAPVFGPSGKVIGINFAIFTENTASNFAVPIRYAKPLLERAGWHAPQANFNAVR</sequence>
<dbReference type="Pfam" id="PF13365">
    <property type="entry name" value="Trypsin_2"/>
    <property type="match status" value="1"/>
</dbReference>